<dbReference type="Gene3D" id="2.60.40.10">
    <property type="entry name" value="Immunoglobulins"/>
    <property type="match status" value="1"/>
</dbReference>
<dbReference type="Proteomes" id="UP000092631">
    <property type="component" value="Chromosome"/>
</dbReference>
<evidence type="ECO:0000313" key="3">
    <source>
        <dbReference type="Proteomes" id="UP000092631"/>
    </source>
</evidence>
<feature type="chain" id="PRO_5013311931" description="DUF5003 domain-containing protein" evidence="1">
    <location>
        <begin position="26"/>
        <end position="548"/>
    </location>
</feature>
<dbReference type="InterPro" id="IPR013783">
    <property type="entry name" value="Ig-like_fold"/>
</dbReference>
<gene>
    <name evidence="2" type="ORF">A4V03_15460</name>
</gene>
<accession>A0A1C7H5G7</accession>
<keyword evidence="3" id="KW-1185">Reference proteome</keyword>
<reference evidence="3" key="1">
    <citation type="submission" date="2016-04" db="EMBL/GenBank/DDBJ databases">
        <title>Complete Genome Sequences of Twelve Strains of a Stable Defined Moderately Diverse Mouse Microbiota 2 (sDMDMm2).</title>
        <authorList>
            <person name="Uchimura Y."/>
            <person name="Wyss M."/>
            <person name="Brugiroux S."/>
            <person name="Limenitakis J.P."/>
            <person name="Stecher B."/>
            <person name="McCoy K.D."/>
            <person name="Macpherson A.J."/>
        </authorList>
    </citation>
    <scope>NUCLEOTIDE SEQUENCE [LARGE SCALE GENOMIC DNA]</scope>
    <source>
        <strain evidence="3">I48</strain>
    </source>
</reference>
<dbReference type="RefSeq" id="WP_084081169.1">
    <property type="nucleotide sequence ID" value="NZ_CARILY010000083.1"/>
</dbReference>
<dbReference type="GeneID" id="82188540"/>
<name>A0A1C7H5G7_9BACE</name>
<keyword evidence="1" id="KW-0732">Signal</keyword>
<organism evidence="2 3">
    <name type="scientific">Bacteroides caecimuris</name>
    <dbReference type="NCBI Taxonomy" id="1796613"/>
    <lineage>
        <taxon>Bacteria</taxon>
        <taxon>Pseudomonadati</taxon>
        <taxon>Bacteroidota</taxon>
        <taxon>Bacteroidia</taxon>
        <taxon>Bacteroidales</taxon>
        <taxon>Bacteroidaceae</taxon>
        <taxon>Bacteroides</taxon>
    </lineage>
</organism>
<dbReference type="EMBL" id="CP015401">
    <property type="protein sequence ID" value="ANU58787.2"/>
    <property type="molecule type" value="Genomic_DNA"/>
</dbReference>
<protein>
    <recommendedName>
        <fullName evidence="4">DUF5003 domain-containing protein</fullName>
    </recommendedName>
</protein>
<evidence type="ECO:0008006" key="4">
    <source>
        <dbReference type="Google" id="ProtNLM"/>
    </source>
</evidence>
<feature type="signal peptide" evidence="1">
    <location>
        <begin position="1"/>
        <end position="25"/>
    </location>
</feature>
<dbReference type="AlphaFoldDB" id="A0A1C7H5G7"/>
<evidence type="ECO:0000313" key="2">
    <source>
        <dbReference type="EMBL" id="ANU58787.2"/>
    </source>
</evidence>
<evidence type="ECO:0000256" key="1">
    <source>
        <dbReference type="SAM" id="SignalP"/>
    </source>
</evidence>
<proteinExistence type="predicted"/>
<dbReference type="KEGG" id="bcae:A4V03_15460"/>
<sequence length="548" mass="60756">MKALNLKNISWSLIISAMMCMVAFASCSDDEKEGVNITFPELKEETHAVGDEIEISFNAPVDWQLTSKAAWCKFVNGDFEDATTSGKAGNQTVTAKILGDGQDYINDNTTEITLKMGDKEQVIYKITRSKKAFSGLTIKSVPEAEGEEAVEYSAENPIVVKGCDIDTNRDEYLVIETNIEDANLTVGIKEGDNPDWIKIEKDNNKYKLAFNKDKKDLDPKYSFGTDKGGKIIFSVMTSDNSIIGTAEIPVAYEGLKEGVLVSSPAYPNLRISQDGKKIISTDANNKSTVYQDKIETEIITRDDEFEIVTFEQVGSFMVFPGMEPVYQADGFIFGEDAVTDWVDVKTNGTKCTITFEPYVFSYNYDNRGVVVMAFPKKEYEKIKNDLEKNIIVDDYINPRYQSYVLGAPVQTEDVVMSFTTCIAMDGELFPIANMIGEDCTTKYDGEEIEGAGTDNIYTSNIFSMLFSTSEDGKVYYEIKNGEDGMILENDEFDGFSAGLTNKAGKDYIVLSTANAETLPLQQGKQIKVKSSNGEVLALLIINIGENPF</sequence>
<dbReference type="PROSITE" id="PS51257">
    <property type="entry name" value="PROKAR_LIPOPROTEIN"/>
    <property type="match status" value="1"/>
</dbReference>